<keyword evidence="2 6" id="KW-0812">Transmembrane</keyword>
<evidence type="ECO:0000256" key="2">
    <source>
        <dbReference type="ARBA" id="ARBA00022692"/>
    </source>
</evidence>
<evidence type="ECO:0000313" key="9">
    <source>
        <dbReference type="Proteomes" id="UP000237822"/>
    </source>
</evidence>
<proteinExistence type="predicted"/>
<feature type="transmembrane region" description="Helical" evidence="6">
    <location>
        <begin position="349"/>
        <end position="376"/>
    </location>
</feature>
<feature type="transmembrane region" description="Helical" evidence="6">
    <location>
        <begin position="83"/>
        <end position="102"/>
    </location>
</feature>
<evidence type="ECO:0000313" key="8">
    <source>
        <dbReference type="EMBL" id="PRY60159.1"/>
    </source>
</evidence>
<evidence type="ECO:0000256" key="1">
    <source>
        <dbReference type="ARBA" id="ARBA00004651"/>
    </source>
</evidence>
<dbReference type="PROSITE" id="PS50850">
    <property type="entry name" value="MFS"/>
    <property type="match status" value="1"/>
</dbReference>
<feature type="transmembrane region" description="Helical" evidence="6">
    <location>
        <begin position="51"/>
        <end position="71"/>
    </location>
</feature>
<feature type="region of interest" description="Disordered" evidence="5">
    <location>
        <begin position="407"/>
        <end position="430"/>
    </location>
</feature>
<dbReference type="GO" id="GO:0046943">
    <property type="term" value="F:carboxylic acid transmembrane transporter activity"/>
    <property type="evidence" value="ECO:0007669"/>
    <property type="project" value="TreeGrafter"/>
</dbReference>
<feature type="compositionally biased region" description="Low complexity" evidence="5">
    <location>
        <begin position="410"/>
        <end position="430"/>
    </location>
</feature>
<protein>
    <submittedName>
        <fullName evidence="8">AAHS family benzoate transporter-like MFS transporter</fullName>
    </submittedName>
</protein>
<dbReference type="GO" id="GO:0005886">
    <property type="term" value="C:plasma membrane"/>
    <property type="evidence" value="ECO:0007669"/>
    <property type="project" value="UniProtKB-SubCell"/>
</dbReference>
<feature type="transmembrane region" description="Helical" evidence="6">
    <location>
        <begin position="382"/>
        <end position="401"/>
    </location>
</feature>
<gene>
    <name evidence="8" type="ORF">BCF74_108105</name>
</gene>
<dbReference type="OrthoDB" id="9787026at2"/>
<dbReference type="PROSITE" id="PS00216">
    <property type="entry name" value="SUGAR_TRANSPORT_1"/>
    <property type="match status" value="1"/>
</dbReference>
<dbReference type="Proteomes" id="UP000237822">
    <property type="component" value="Unassembled WGS sequence"/>
</dbReference>
<feature type="transmembrane region" description="Helical" evidence="6">
    <location>
        <begin position="255"/>
        <end position="282"/>
    </location>
</feature>
<name>A0A2T0UQF2_9MICO</name>
<feature type="transmembrane region" description="Helical" evidence="6">
    <location>
        <begin position="141"/>
        <end position="163"/>
    </location>
</feature>
<keyword evidence="3 6" id="KW-1133">Transmembrane helix</keyword>
<dbReference type="InterPro" id="IPR005829">
    <property type="entry name" value="Sugar_transporter_CS"/>
</dbReference>
<dbReference type="SUPFAM" id="SSF103473">
    <property type="entry name" value="MFS general substrate transporter"/>
    <property type="match status" value="1"/>
</dbReference>
<organism evidence="8 9">
    <name type="scientific">Knoellia remsis</name>
    <dbReference type="NCBI Taxonomy" id="407159"/>
    <lineage>
        <taxon>Bacteria</taxon>
        <taxon>Bacillati</taxon>
        <taxon>Actinomycetota</taxon>
        <taxon>Actinomycetes</taxon>
        <taxon>Micrococcales</taxon>
        <taxon>Intrasporangiaceae</taxon>
        <taxon>Knoellia</taxon>
    </lineage>
</organism>
<evidence type="ECO:0000256" key="6">
    <source>
        <dbReference type="SAM" id="Phobius"/>
    </source>
</evidence>
<dbReference type="Gene3D" id="1.20.1250.20">
    <property type="entry name" value="MFS general substrate transporter like domains"/>
    <property type="match status" value="2"/>
</dbReference>
<feature type="transmembrane region" description="Helical" evidence="6">
    <location>
        <begin position="289"/>
        <end position="307"/>
    </location>
</feature>
<feature type="transmembrane region" description="Helical" evidence="6">
    <location>
        <begin position="313"/>
        <end position="337"/>
    </location>
</feature>
<dbReference type="InterPro" id="IPR020846">
    <property type="entry name" value="MFS_dom"/>
</dbReference>
<evidence type="ECO:0000259" key="7">
    <source>
        <dbReference type="PROSITE" id="PS50850"/>
    </source>
</evidence>
<dbReference type="PANTHER" id="PTHR23508:SF10">
    <property type="entry name" value="CARBOXYLIC ACID TRANSPORTER PROTEIN HOMOLOG"/>
    <property type="match status" value="1"/>
</dbReference>
<dbReference type="PROSITE" id="PS00217">
    <property type="entry name" value="SUGAR_TRANSPORT_2"/>
    <property type="match status" value="1"/>
</dbReference>
<comment type="caution">
    <text evidence="8">The sequence shown here is derived from an EMBL/GenBank/DDBJ whole genome shotgun (WGS) entry which is preliminary data.</text>
</comment>
<feature type="domain" description="Major facilitator superfamily (MFS) profile" evidence="7">
    <location>
        <begin position="12"/>
        <end position="404"/>
    </location>
</feature>
<dbReference type="EMBL" id="PVTI01000008">
    <property type="protein sequence ID" value="PRY60159.1"/>
    <property type="molecule type" value="Genomic_DNA"/>
</dbReference>
<feature type="transmembrane region" description="Helical" evidence="6">
    <location>
        <begin position="222"/>
        <end position="243"/>
    </location>
</feature>
<dbReference type="PANTHER" id="PTHR23508">
    <property type="entry name" value="CARBOXYLIC ACID TRANSPORTER PROTEIN HOMOLOG"/>
    <property type="match status" value="1"/>
</dbReference>
<feature type="transmembrane region" description="Helical" evidence="6">
    <location>
        <begin position="108"/>
        <end position="129"/>
    </location>
</feature>
<dbReference type="CDD" id="cd17365">
    <property type="entry name" value="MFS_PcaK_like"/>
    <property type="match status" value="1"/>
</dbReference>
<dbReference type="RefSeq" id="WP_106297193.1">
    <property type="nucleotide sequence ID" value="NZ_PVTI01000008.1"/>
</dbReference>
<evidence type="ECO:0000256" key="3">
    <source>
        <dbReference type="ARBA" id="ARBA00022989"/>
    </source>
</evidence>
<reference evidence="8 9" key="1">
    <citation type="submission" date="2018-03" db="EMBL/GenBank/DDBJ databases">
        <title>Genomic Encyclopedia of Archaeal and Bacterial Type Strains, Phase II (KMG-II): from individual species to whole genera.</title>
        <authorList>
            <person name="Goeker M."/>
        </authorList>
    </citation>
    <scope>NUCLEOTIDE SEQUENCE [LARGE SCALE GENOMIC DNA]</scope>
    <source>
        <strain evidence="8 9">ATCC BAA-1496</strain>
    </source>
</reference>
<dbReference type="AlphaFoldDB" id="A0A2T0UQF2"/>
<evidence type="ECO:0000256" key="5">
    <source>
        <dbReference type="SAM" id="MobiDB-lite"/>
    </source>
</evidence>
<dbReference type="InterPro" id="IPR036259">
    <property type="entry name" value="MFS_trans_sf"/>
</dbReference>
<keyword evidence="4 6" id="KW-0472">Membrane</keyword>
<sequence>MPHTDSPRRSAAVLVTALCWLLVDFDGYDLIVYGTVVPSLLTEPGWNLTKAGAGTLGSLAFLGMLFGALGAGALADRVGRRRTILGCTIWFSLLTALCAVAQNPGQFGTFRFLAGLGLGGLVPSANALVAEFATPRTRSLASTLMMSGVPIGGTIAALVGIGVIPNVGWRAMFAIALVALVVVVPVAWMRLPESPAWLEAQAAGADGRVEKARATTVLTGSYLVPSILFALATATTLFTWYGLGTWLPQLMRQSGFALGSALTFLVALNVGAVLGSLLTAYAGVRFGPARVAAVAAAVAAGALLLMLTRPGQLGTYAVLVLAGIGTHGTQCLTLAAIADRFPAAVRGSALGFALGVGRIGAVVAPQVGGWLLAMGLGVDENFLVFAGVAAVSCLFLLIVAARSRVDSEEPAAPVAPATSPTTRSTQEATP</sequence>
<evidence type="ECO:0000256" key="4">
    <source>
        <dbReference type="ARBA" id="ARBA00023136"/>
    </source>
</evidence>
<dbReference type="InterPro" id="IPR011701">
    <property type="entry name" value="MFS"/>
</dbReference>
<accession>A0A2T0UQF2</accession>
<dbReference type="Pfam" id="PF07690">
    <property type="entry name" value="MFS_1"/>
    <property type="match status" value="1"/>
</dbReference>
<comment type="subcellular location">
    <subcellularLocation>
        <location evidence="1">Cell membrane</location>
        <topology evidence="1">Multi-pass membrane protein</topology>
    </subcellularLocation>
</comment>
<feature type="transmembrane region" description="Helical" evidence="6">
    <location>
        <begin position="169"/>
        <end position="188"/>
    </location>
</feature>
<keyword evidence="9" id="KW-1185">Reference proteome</keyword>